<gene>
    <name evidence="2" type="ORF">RRG08_051470</name>
</gene>
<evidence type="ECO:0000313" key="3">
    <source>
        <dbReference type="Proteomes" id="UP001283361"/>
    </source>
</evidence>
<protein>
    <submittedName>
        <fullName evidence="2">Uncharacterized protein</fullName>
    </submittedName>
</protein>
<accession>A0AAE1B2J9</accession>
<feature type="region of interest" description="Disordered" evidence="1">
    <location>
        <begin position="71"/>
        <end position="103"/>
    </location>
</feature>
<dbReference type="EMBL" id="JAWDGP010000670">
    <property type="protein sequence ID" value="KAK3798488.1"/>
    <property type="molecule type" value="Genomic_DNA"/>
</dbReference>
<sequence length="103" mass="10923">MFALETALKVKLVTVDALGSTLWDSGLYNTSTTVVVPGHNNHAWADIPTDPPKVQRIHFLDEPAEQALSAVVTSEGHDAKTTAAQETHSTKEDTGNLGGGVRS</sequence>
<proteinExistence type="predicted"/>
<evidence type="ECO:0000256" key="1">
    <source>
        <dbReference type="SAM" id="MobiDB-lite"/>
    </source>
</evidence>
<reference evidence="2" key="1">
    <citation type="journal article" date="2023" name="G3 (Bethesda)">
        <title>A reference genome for the long-term kleptoplast-retaining sea slug Elysia crispata morphotype clarki.</title>
        <authorList>
            <person name="Eastman K.E."/>
            <person name="Pendleton A.L."/>
            <person name="Shaikh M.A."/>
            <person name="Suttiyut T."/>
            <person name="Ogas R."/>
            <person name="Tomko P."/>
            <person name="Gavelis G."/>
            <person name="Widhalm J.R."/>
            <person name="Wisecaver J.H."/>
        </authorList>
    </citation>
    <scope>NUCLEOTIDE SEQUENCE</scope>
    <source>
        <strain evidence="2">ECLA1</strain>
    </source>
</reference>
<dbReference type="AlphaFoldDB" id="A0AAE1B2J9"/>
<name>A0AAE1B2J9_9GAST</name>
<evidence type="ECO:0000313" key="2">
    <source>
        <dbReference type="EMBL" id="KAK3798488.1"/>
    </source>
</evidence>
<organism evidence="2 3">
    <name type="scientific">Elysia crispata</name>
    <name type="common">lettuce slug</name>
    <dbReference type="NCBI Taxonomy" id="231223"/>
    <lineage>
        <taxon>Eukaryota</taxon>
        <taxon>Metazoa</taxon>
        <taxon>Spiralia</taxon>
        <taxon>Lophotrochozoa</taxon>
        <taxon>Mollusca</taxon>
        <taxon>Gastropoda</taxon>
        <taxon>Heterobranchia</taxon>
        <taxon>Euthyneura</taxon>
        <taxon>Panpulmonata</taxon>
        <taxon>Sacoglossa</taxon>
        <taxon>Placobranchoidea</taxon>
        <taxon>Plakobranchidae</taxon>
        <taxon>Elysia</taxon>
    </lineage>
</organism>
<comment type="caution">
    <text evidence="2">The sequence shown here is derived from an EMBL/GenBank/DDBJ whole genome shotgun (WGS) entry which is preliminary data.</text>
</comment>
<dbReference type="Proteomes" id="UP001283361">
    <property type="component" value="Unassembled WGS sequence"/>
</dbReference>
<keyword evidence="3" id="KW-1185">Reference proteome</keyword>